<dbReference type="InterPro" id="IPR014756">
    <property type="entry name" value="Ig_E-set"/>
</dbReference>
<dbReference type="InterPro" id="IPR000571">
    <property type="entry name" value="Znf_CCCH"/>
</dbReference>
<dbReference type="SUPFAM" id="SSF81296">
    <property type="entry name" value="E set domains"/>
    <property type="match status" value="1"/>
</dbReference>
<feature type="compositionally biased region" description="Basic and acidic residues" evidence="4">
    <location>
        <begin position="472"/>
        <end position="482"/>
    </location>
</feature>
<proteinExistence type="predicted"/>
<dbReference type="PROSITE" id="PS50103">
    <property type="entry name" value="ZF_C3H1"/>
    <property type="match status" value="1"/>
</dbReference>
<dbReference type="PANTHER" id="PTHR32343">
    <property type="entry name" value="SERINE/ARGININE-RICH SPLICING FACTOR"/>
    <property type="match status" value="1"/>
</dbReference>
<dbReference type="Pfam" id="PF00076">
    <property type="entry name" value="RRM_1"/>
    <property type="match status" value="1"/>
</dbReference>
<feature type="region of interest" description="Disordered" evidence="4">
    <location>
        <begin position="50"/>
        <end position="74"/>
    </location>
</feature>
<evidence type="ECO:0000256" key="4">
    <source>
        <dbReference type="SAM" id="MobiDB-lite"/>
    </source>
</evidence>
<dbReference type="Pfam" id="PF00630">
    <property type="entry name" value="Filamin"/>
    <property type="match status" value="1"/>
</dbReference>
<organism evidence="7 8">
    <name type="scientific">Gossypium barbadense</name>
    <name type="common">Sea Island cotton</name>
    <name type="synonym">Hibiscus barbadensis</name>
    <dbReference type="NCBI Taxonomy" id="3634"/>
    <lineage>
        <taxon>Eukaryota</taxon>
        <taxon>Viridiplantae</taxon>
        <taxon>Streptophyta</taxon>
        <taxon>Embryophyta</taxon>
        <taxon>Tracheophyta</taxon>
        <taxon>Spermatophyta</taxon>
        <taxon>Magnoliopsida</taxon>
        <taxon>eudicotyledons</taxon>
        <taxon>Gunneridae</taxon>
        <taxon>Pentapetalae</taxon>
        <taxon>rosids</taxon>
        <taxon>malvids</taxon>
        <taxon>Malvales</taxon>
        <taxon>Malvaceae</taxon>
        <taxon>Malvoideae</taxon>
        <taxon>Gossypium</taxon>
    </lineage>
</organism>
<accession>A0A2P5XR75</accession>
<dbReference type="SMART" id="SM00360">
    <property type="entry name" value="RRM"/>
    <property type="match status" value="1"/>
</dbReference>
<name>A0A2P5XR75_GOSBA</name>
<dbReference type="Gene3D" id="3.30.70.330">
    <property type="match status" value="1"/>
</dbReference>
<keyword evidence="2" id="KW-0694">RNA-binding</keyword>
<protein>
    <recommendedName>
        <fullName evidence="9">RRM domain-containing protein</fullName>
    </recommendedName>
</protein>
<keyword evidence="3" id="KW-0479">Metal-binding</keyword>
<evidence type="ECO:0000256" key="1">
    <source>
        <dbReference type="PROSITE-ProRule" id="PRU00087"/>
    </source>
</evidence>
<dbReference type="InterPro" id="IPR017868">
    <property type="entry name" value="Filamin/ABP280_repeat-like"/>
</dbReference>
<dbReference type="GO" id="GO:0008270">
    <property type="term" value="F:zinc ion binding"/>
    <property type="evidence" value="ECO:0007669"/>
    <property type="project" value="UniProtKB-KW"/>
</dbReference>
<feature type="compositionally biased region" description="Basic and acidic residues" evidence="4">
    <location>
        <begin position="742"/>
        <end position="760"/>
    </location>
</feature>
<feature type="compositionally biased region" description="Basic residues" evidence="4">
    <location>
        <begin position="809"/>
        <end position="831"/>
    </location>
</feature>
<dbReference type="PANTHER" id="PTHR32343:SF8">
    <property type="entry name" value="RNA RECOGNITION MOTIF (RRM)-CONTAINING PROTEIN"/>
    <property type="match status" value="1"/>
</dbReference>
<evidence type="ECO:0008006" key="9">
    <source>
        <dbReference type="Google" id="ProtNLM"/>
    </source>
</evidence>
<dbReference type="SMART" id="SM00557">
    <property type="entry name" value="IG_FLMN"/>
    <property type="match status" value="1"/>
</dbReference>
<dbReference type="PROSITE" id="PS50102">
    <property type="entry name" value="RRM"/>
    <property type="match status" value="1"/>
</dbReference>
<dbReference type="Gene3D" id="2.60.40.10">
    <property type="entry name" value="Immunoglobulins"/>
    <property type="match status" value="1"/>
</dbReference>
<feature type="compositionally biased region" description="Basic residues" evidence="4">
    <location>
        <begin position="696"/>
        <end position="705"/>
    </location>
</feature>
<feature type="compositionally biased region" description="Basic residues" evidence="4">
    <location>
        <begin position="788"/>
        <end position="801"/>
    </location>
</feature>
<keyword evidence="3" id="KW-0863">Zinc-finger</keyword>
<dbReference type="Proteomes" id="UP000239757">
    <property type="component" value="Unassembled WGS sequence"/>
</dbReference>
<feature type="region of interest" description="Disordered" evidence="4">
    <location>
        <begin position="472"/>
        <end position="914"/>
    </location>
</feature>
<feature type="compositionally biased region" description="Basic residues" evidence="4">
    <location>
        <begin position="609"/>
        <end position="623"/>
    </location>
</feature>
<feature type="compositionally biased region" description="Basic residues" evidence="4">
    <location>
        <begin position="492"/>
        <end position="553"/>
    </location>
</feature>
<evidence type="ECO:0000259" key="5">
    <source>
        <dbReference type="PROSITE" id="PS50102"/>
    </source>
</evidence>
<feature type="repeat" description="Filamin" evidence="1">
    <location>
        <begin position="71"/>
        <end position="158"/>
    </location>
</feature>
<dbReference type="OrthoDB" id="79941at2759"/>
<evidence type="ECO:0000256" key="2">
    <source>
        <dbReference type="PROSITE-ProRule" id="PRU00176"/>
    </source>
</evidence>
<feature type="region of interest" description="Disordered" evidence="4">
    <location>
        <begin position="938"/>
        <end position="966"/>
    </location>
</feature>
<reference evidence="7 8" key="1">
    <citation type="submission" date="2015-01" db="EMBL/GenBank/DDBJ databases">
        <title>Genome of allotetraploid Gossypium barbadense reveals genomic plasticity and fiber elongation in cotton evolution.</title>
        <authorList>
            <person name="Chen X."/>
            <person name="Liu X."/>
            <person name="Zhao B."/>
            <person name="Zheng H."/>
            <person name="Hu Y."/>
            <person name="Lu G."/>
            <person name="Yang C."/>
            <person name="Chen J."/>
            <person name="Shan C."/>
            <person name="Zhang L."/>
            <person name="Zhou Y."/>
            <person name="Wang L."/>
            <person name="Guo W."/>
            <person name="Bai Y."/>
            <person name="Ruan J."/>
            <person name="Shangguan X."/>
            <person name="Mao Y."/>
            <person name="Jiang J."/>
            <person name="Zhu Y."/>
            <person name="Lei J."/>
            <person name="Kang H."/>
            <person name="Chen S."/>
            <person name="He X."/>
            <person name="Wang R."/>
            <person name="Wang Y."/>
            <person name="Chen J."/>
            <person name="Wang L."/>
            <person name="Yu S."/>
            <person name="Wang B."/>
            <person name="Wei J."/>
            <person name="Song S."/>
            <person name="Lu X."/>
            <person name="Gao Z."/>
            <person name="Gu W."/>
            <person name="Deng X."/>
            <person name="Ma D."/>
            <person name="Wang S."/>
            <person name="Liang W."/>
            <person name="Fang L."/>
            <person name="Cai C."/>
            <person name="Zhu X."/>
            <person name="Zhou B."/>
            <person name="Zhang Y."/>
            <person name="Chen Z."/>
            <person name="Xu S."/>
            <person name="Zhu R."/>
            <person name="Wang S."/>
            <person name="Zhang T."/>
            <person name="Zhao G."/>
        </authorList>
    </citation>
    <scope>NUCLEOTIDE SEQUENCE [LARGE SCALE GENOMIC DNA]</scope>
    <source>
        <strain evidence="8">cv. Xinhai21</strain>
        <tissue evidence="7">Leaf</tissue>
    </source>
</reference>
<gene>
    <name evidence="7" type="ORF">GOBAR_AA14820</name>
</gene>
<dbReference type="GO" id="GO:0003723">
    <property type="term" value="F:RNA binding"/>
    <property type="evidence" value="ECO:0007669"/>
    <property type="project" value="UniProtKB-UniRule"/>
</dbReference>
<dbReference type="SUPFAM" id="SSF54928">
    <property type="entry name" value="RNA-binding domain, RBD"/>
    <property type="match status" value="1"/>
</dbReference>
<evidence type="ECO:0000313" key="7">
    <source>
        <dbReference type="EMBL" id="PPS05831.1"/>
    </source>
</evidence>
<feature type="compositionally biased region" description="Basic and acidic residues" evidence="4">
    <location>
        <begin position="953"/>
        <end position="964"/>
    </location>
</feature>
<feature type="compositionally biased region" description="Low complexity" evidence="4">
    <location>
        <begin position="879"/>
        <end position="888"/>
    </location>
</feature>
<sequence>MADRTSAAPKPIWMKQAEEAKLKSEAEKAAAAKAAFEATFKDVDKGRNKEVVAASSDSESEDTNDLVDKPVGPVDPAKCMAAGPGIADGRKVQSGGAQIKVKVSPGVGVGGAEQEGIVKDMGDGTYTVTYVVPKRGNYMVNIECNGKPIMGSPFPVFFSAGTSTGAVLGVAPASTYPNLVNQTMPNMPNYTGSVSGAFPGLLGMIPGIVSGASGGAILPGMGASLGEVCREYLNGRCAKTDCKLNHPPHNLLMTALAATTSMGTLSQVPMAPSAAAMAAAQAIVAAQALQAHAAQVQSQTQSTKDSSVICSLSDSPDKAAKGDALKKTLQVSNLNPLLTVEQLKQLFSFCGTVVECTITDSKHFAYIEYSKPEEATAALALNNMDIGGRPLNVEMAKTLPPKPAISSLTSSSLPLMMQQAVAMQQMQFQQALLMQQTLTAQQAANRAASMKSATELAAARAAEISRKLKADGLVSEEKETKSKSRSPSPSHARSRSKSKSPLSYRRRSRSKSRSPISYRRRSRSKSRSPIIYRRKSRSKSRSPISYRRRRRSRSYSPLPRFQRDRRSRSPVRSHHRSRYESERRSYRDRDDNDRSGRRDLERSRDRHSSISRRNRSISPRTRKLTPVDSDSPKHSRESSPKLRKSSRPGSTSPRHHRRNRSSPKNDDEKKLKYRKRSRSMSVDSDNKKNETPDGKTKHRSRRRSRSLSSEGRPQRRSRSSSASSDENNSKHRRRSRSISVEGKVRSSSKIDEVRKDELRHGDRRRSRSQSGSAEGRHYTKERNERSRDKKSKHRDRRRSRSRSADGKHRDRKRSRSRSFDGKHHRGSRRSPRNSDETRLKHRRRSRSKSTDGKHRSIDKVDERSKRHDKKHLASGEAQPPRGGRSSPRSSEDNDSRHRRHSRSKSAEGDDGMLVSKEEAYDLKVSVNDDQELRSKYLPIFDSDEGHSPNSKLNADEPDRLERSSSKQWLGSNGMWNRLALKSLSSHLQWIKFIHGVPVGPVSDQFGGLIFNFIYVKVIFHDTACLSSVYGSTC</sequence>
<dbReference type="CDD" id="cd00590">
    <property type="entry name" value="RRM_SF"/>
    <property type="match status" value="1"/>
</dbReference>
<feature type="compositionally biased region" description="Basic and acidic residues" evidence="4">
    <location>
        <begin position="630"/>
        <end position="640"/>
    </location>
</feature>
<dbReference type="InterPro" id="IPR000504">
    <property type="entry name" value="RRM_dom"/>
</dbReference>
<dbReference type="PROSITE" id="PS50194">
    <property type="entry name" value="FILAMIN_REPEAT"/>
    <property type="match status" value="1"/>
</dbReference>
<dbReference type="InterPro" id="IPR035979">
    <property type="entry name" value="RBD_domain_sf"/>
</dbReference>
<feature type="compositionally biased region" description="Basic and acidic residues" evidence="4">
    <location>
        <begin position="774"/>
        <end position="787"/>
    </location>
</feature>
<feature type="compositionally biased region" description="Basic and acidic residues" evidence="4">
    <location>
        <begin position="578"/>
        <end position="608"/>
    </location>
</feature>
<dbReference type="InterPro" id="IPR001298">
    <property type="entry name" value="Filamin/ABP280_rpt"/>
</dbReference>
<feature type="compositionally biased region" description="Basic and acidic residues" evidence="4">
    <location>
        <begin position="848"/>
        <end position="865"/>
    </location>
</feature>
<feature type="compositionally biased region" description="Basic and acidic residues" evidence="4">
    <location>
        <begin position="684"/>
        <end position="695"/>
    </location>
</feature>
<evidence type="ECO:0000259" key="6">
    <source>
        <dbReference type="PROSITE" id="PS50103"/>
    </source>
</evidence>
<feature type="compositionally biased region" description="Basic residues" evidence="4">
    <location>
        <begin position="563"/>
        <end position="577"/>
    </location>
</feature>
<feature type="domain" description="RRM" evidence="5">
    <location>
        <begin position="327"/>
        <end position="398"/>
    </location>
</feature>
<keyword evidence="3" id="KW-0862">Zinc</keyword>
<feature type="zinc finger region" description="C3H1-type" evidence="3">
    <location>
        <begin position="228"/>
        <end position="249"/>
    </location>
</feature>
<evidence type="ECO:0000313" key="8">
    <source>
        <dbReference type="Proteomes" id="UP000239757"/>
    </source>
</evidence>
<dbReference type="EMBL" id="KZ664383">
    <property type="protein sequence ID" value="PPS05831.1"/>
    <property type="molecule type" value="Genomic_DNA"/>
</dbReference>
<dbReference type="AlphaFoldDB" id="A0A2P5XR75"/>
<dbReference type="InterPro" id="IPR012677">
    <property type="entry name" value="Nucleotide-bd_a/b_plait_sf"/>
</dbReference>
<evidence type="ECO:0000256" key="3">
    <source>
        <dbReference type="PROSITE-ProRule" id="PRU00723"/>
    </source>
</evidence>
<feature type="domain" description="C3H1-type" evidence="6">
    <location>
        <begin position="228"/>
        <end position="249"/>
    </location>
</feature>
<dbReference type="InterPro" id="IPR013783">
    <property type="entry name" value="Ig-like_fold"/>
</dbReference>